<feature type="compositionally biased region" description="Basic and acidic residues" evidence="1">
    <location>
        <begin position="320"/>
        <end position="336"/>
    </location>
</feature>
<gene>
    <name evidence="3" type="ORF">D9611_011271</name>
</gene>
<sequence length="336" mass="37433">MVWDRNVVGNTIARAMYSNTGLSLLFAGVQLFICAYSLAVYLETPNTVRSRGTIVYLVISFLLFAIWSIATCIDFELMFRMLFYATSPGDFYTRLQMESGVDPKQVLSNALSNIIVWISDALLLYRCHIVFSDKRLMIVAPVVTYLLSIAFGIIDLSPMGKTNWINKAGEIPYMSLFIIFSVATNLLVTVLISWRLIQARRQFSALGRDKKGLAGYTTVVAILVESAIPLAVFGIVYAVLLATIRIDALDLLKKDATRLIMTVFYFGFAALSPQLIILRVMTGRSFVRNFNDHEHSPSAATNDIAFASNRTGITSTSDSTEEHTSGEYHDKPENKV</sequence>
<reference evidence="3 4" key="1">
    <citation type="journal article" date="2020" name="ISME J.">
        <title>Uncovering the hidden diversity of litter-decomposition mechanisms in mushroom-forming fungi.</title>
        <authorList>
            <person name="Floudas D."/>
            <person name="Bentzer J."/>
            <person name="Ahren D."/>
            <person name="Johansson T."/>
            <person name="Persson P."/>
            <person name="Tunlid A."/>
        </authorList>
    </citation>
    <scope>NUCLEOTIDE SEQUENCE [LARGE SCALE GENOMIC DNA]</scope>
    <source>
        <strain evidence="3 4">CBS 175.51</strain>
    </source>
</reference>
<dbReference type="EMBL" id="JAACJK010000170">
    <property type="protein sequence ID" value="KAF5320268.1"/>
    <property type="molecule type" value="Genomic_DNA"/>
</dbReference>
<keyword evidence="2" id="KW-0472">Membrane</keyword>
<dbReference type="AlphaFoldDB" id="A0A8H5BC06"/>
<comment type="caution">
    <text evidence="3">The sequence shown here is derived from an EMBL/GenBank/DDBJ whole genome shotgun (WGS) entry which is preliminary data.</text>
</comment>
<feature type="transmembrane region" description="Helical" evidence="2">
    <location>
        <begin position="54"/>
        <end position="86"/>
    </location>
</feature>
<name>A0A8H5BC06_9AGAR</name>
<feature type="transmembrane region" description="Helical" evidence="2">
    <location>
        <begin position="20"/>
        <end position="42"/>
    </location>
</feature>
<keyword evidence="2" id="KW-0812">Transmembrane</keyword>
<keyword evidence="4" id="KW-1185">Reference proteome</keyword>
<evidence type="ECO:0000256" key="2">
    <source>
        <dbReference type="SAM" id="Phobius"/>
    </source>
</evidence>
<dbReference type="OrthoDB" id="3351617at2759"/>
<proteinExistence type="predicted"/>
<feature type="region of interest" description="Disordered" evidence="1">
    <location>
        <begin position="313"/>
        <end position="336"/>
    </location>
</feature>
<evidence type="ECO:0000313" key="3">
    <source>
        <dbReference type="EMBL" id="KAF5320268.1"/>
    </source>
</evidence>
<evidence type="ECO:0000256" key="1">
    <source>
        <dbReference type="SAM" id="MobiDB-lite"/>
    </source>
</evidence>
<evidence type="ECO:0000313" key="4">
    <source>
        <dbReference type="Proteomes" id="UP000541558"/>
    </source>
</evidence>
<accession>A0A8H5BC06</accession>
<feature type="transmembrane region" description="Helical" evidence="2">
    <location>
        <begin position="136"/>
        <end position="154"/>
    </location>
</feature>
<keyword evidence="2" id="KW-1133">Transmembrane helix</keyword>
<feature type="transmembrane region" description="Helical" evidence="2">
    <location>
        <begin position="213"/>
        <end position="239"/>
    </location>
</feature>
<organism evidence="3 4">
    <name type="scientific">Ephemerocybe angulata</name>
    <dbReference type="NCBI Taxonomy" id="980116"/>
    <lineage>
        <taxon>Eukaryota</taxon>
        <taxon>Fungi</taxon>
        <taxon>Dikarya</taxon>
        <taxon>Basidiomycota</taxon>
        <taxon>Agaricomycotina</taxon>
        <taxon>Agaricomycetes</taxon>
        <taxon>Agaricomycetidae</taxon>
        <taxon>Agaricales</taxon>
        <taxon>Agaricineae</taxon>
        <taxon>Psathyrellaceae</taxon>
        <taxon>Ephemerocybe</taxon>
    </lineage>
</organism>
<protein>
    <submittedName>
        <fullName evidence="3">Uncharacterized protein</fullName>
    </submittedName>
</protein>
<dbReference type="Proteomes" id="UP000541558">
    <property type="component" value="Unassembled WGS sequence"/>
</dbReference>
<feature type="transmembrane region" description="Helical" evidence="2">
    <location>
        <begin position="259"/>
        <end position="278"/>
    </location>
</feature>
<feature type="transmembrane region" description="Helical" evidence="2">
    <location>
        <begin position="174"/>
        <end position="192"/>
    </location>
</feature>